<dbReference type="PANTHER" id="PTHR34631:SF3">
    <property type="entry name" value="ISSOD12 TRANSPOSASE TNPA_ISSOD12"/>
    <property type="match status" value="1"/>
</dbReference>
<dbReference type="Pfam" id="PF13737">
    <property type="entry name" value="DDE_Tnp_1_5"/>
    <property type="match status" value="1"/>
</dbReference>
<gene>
    <name evidence="2" type="ORF">LuPra_02801</name>
</gene>
<accession>A0A143PLV6</accession>
<dbReference type="InterPro" id="IPR025668">
    <property type="entry name" value="Tnp_DDE_dom"/>
</dbReference>
<dbReference type="AlphaFoldDB" id="A0A143PLV6"/>
<keyword evidence="3" id="KW-1185">Reference proteome</keyword>
<reference evidence="3" key="2">
    <citation type="submission" date="2016-04" db="EMBL/GenBank/DDBJ databases">
        <title>First Complete Genome Sequence of a Subdivision 6 Acidobacterium.</title>
        <authorList>
            <person name="Huang S."/>
            <person name="Vieira S."/>
            <person name="Bunk B."/>
            <person name="Riedel T."/>
            <person name="Sproeer C."/>
            <person name="Overmann J."/>
        </authorList>
    </citation>
    <scope>NUCLEOTIDE SEQUENCE [LARGE SCALE GENOMIC DNA]</scope>
    <source>
        <strain evidence="3">DSM 100886 HEG_-6_39</strain>
    </source>
</reference>
<evidence type="ECO:0000313" key="2">
    <source>
        <dbReference type="EMBL" id="AMY09582.1"/>
    </source>
</evidence>
<dbReference type="KEGG" id="abac:LuPra_02801"/>
<evidence type="ECO:0000259" key="1">
    <source>
        <dbReference type="Pfam" id="PF13737"/>
    </source>
</evidence>
<reference evidence="2 3" key="1">
    <citation type="journal article" date="2016" name="Genome Announc.">
        <title>First Complete Genome Sequence of a Subdivision 6 Acidobacterium Strain.</title>
        <authorList>
            <person name="Huang S."/>
            <person name="Vieira S."/>
            <person name="Bunk B."/>
            <person name="Riedel T."/>
            <person name="Sproer C."/>
            <person name="Overmann J."/>
        </authorList>
    </citation>
    <scope>NUCLEOTIDE SEQUENCE [LARGE SCALE GENOMIC DNA]</scope>
    <source>
        <strain evidence="3">DSM 100886 HEG_-6_39</strain>
    </source>
</reference>
<proteinExistence type="predicted"/>
<dbReference type="EMBL" id="CP015136">
    <property type="protein sequence ID" value="AMY09582.1"/>
    <property type="molecule type" value="Genomic_DNA"/>
</dbReference>
<feature type="domain" description="Transposase DDE" evidence="1">
    <location>
        <begin position="27"/>
        <end position="136"/>
    </location>
</feature>
<evidence type="ECO:0000313" key="3">
    <source>
        <dbReference type="Proteomes" id="UP000076079"/>
    </source>
</evidence>
<dbReference type="Proteomes" id="UP000076079">
    <property type="component" value="Chromosome"/>
</dbReference>
<dbReference type="OrthoDB" id="526244at2"/>
<dbReference type="NCBIfam" id="NF033579">
    <property type="entry name" value="transpos_IS5_2"/>
    <property type="match status" value="1"/>
</dbReference>
<dbReference type="InterPro" id="IPR053520">
    <property type="entry name" value="Transposase_Tn903"/>
</dbReference>
<sequence>MKSRVHPTYKTHYRVGNWRVYERALVSRGDVTLWLSPGARAAWIVPPSGRPGGQQRFSNLAIETALTLRLVFRLPLRQTEGFVRSILTVMRAGLDAPDHTTLSRRSQRLDVTVGNLPAKGPLHLIVDSTGLSAVGEEEWAAVKHGGNGTRGWKKLHLGVDRSGVIVAHLLTEATVDDATVGIHLIGATAGDVTSVTADAAYDTVAFYEAAGARDAQVVVPPTRTAKVSRRGPRSSARDRTITDVERLGRRHWKKASGYHRQARVENAFFRYKSIIGDRLRARSRGGREAEASLACRVLNRMTALGRPESSAINR</sequence>
<name>A0A143PLV6_LUTPR</name>
<dbReference type="InterPro" id="IPR053172">
    <property type="entry name" value="Tn903_transposase"/>
</dbReference>
<protein>
    <submittedName>
        <fullName evidence="2">Transposase DDE domain protein</fullName>
    </submittedName>
</protein>
<dbReference type="PANTHER" id="PTHR34631">
    <property type="match status" value="1"/>
</dbReference>
<dbReference type="RefSeq" id="WP_110171321.1">
    <property type="nucleotide sequence ID" value="NZ_CP015136.1"/>
</dbReference>
<organism evidence="2 3">
    <name type="scientific">Luteitalea pratensis</name>
    <dbReference type="NCBI Taxonomy" id="1855912"/>
    <lineage>
        <taxon>Bacteria</taxon>
        <taxon>Pseudomonadati</taxon>
        <taxon>Acidobacteriota</taxon>
        <taxon>Vicinamibacteria</taxon>
        <taxon>Vicinamibacterales</taxon>
        <taxon>Vicinamibacteraceae</taxon>
        <taxon>Luteitalea</taxon>
    </lineage>
</organism>